<proteinExistence type="predicted"/>
<dbReference type="SMART" id="SM00388">
    <property type="entry name" value="HisKA"/>
    <property type="match status" value="1"/>
</dbReference>
<feature type="transmembrane region" description="Helical" evidence="13">
    <location>
        <begin position="7"/>
        <end position="25"/>
    </location>
</feature>
<feature type="domain" description="Response regulatory" evidence="15">
    <location>
        <begin position="776"/>
        <end position="892"/>
    </location>
</feature>
<evidence type="ECO:0000256" key="4">
    <source>
        <dbReference type="ARBA" id="ARBA00022679"/>
    </source>
</evidence>
<dbReference type="InterPro" id="IPR001789">
    <property type="entry name" value="Sig_transdc_resp-reg_receiver"/>
</dbReference>
<dbReference type="InterPro" id="IPR004358">
    <property type="entry name" value="Sig_transdc_His_kin-like_C"/>
</dbReference>
<dbReference type="Pfam" id="PF13185">
    <property type="entry name" value="GAF_2"/>
    <property type="match status" value="1"/>
</dbReference>
<evidence type="ECO:0000259" key="15">
    <source>
        <dbReference type="PROSITE" id="PS50110"/>
    </source>
</evidence>
<dbReference type="SUPFAM" id="SSF47384">
    <property type="entry name" value="Homodimeric domain of signal transducing histidine kinase"/>
    <property type="match status" value="1"/>
</dbReference>
<keyword evidence="13" id="KW-0472">Membrane</keyword>
<gene>
    <name evidence="16" type="ORF">SAMN06265795_101220</name>
</gene>
<keyword evidence="5" id="KW-0732">Signal</keyword>
<dbReference type="Gene3D" id="3.30.450.40">
    <property type="match status" value="1"/>
</dbReference>
<protein>
    <recommendedName>
        <fullName evidence="10">Virulence sensor protein BvgS</fullName>
        <ecNumber evidence="2">2.7.13.3</ecNumber>
    </recommendedName>
</protein>
<name>A0A239C380_9BURK</name>
<dbReference type="SMART" id="SM00065">
    <property type="entry name" value="GAF"/>
    <property type="match status" value="1"/>
</dbReference>
<evidence type="ECO:0000256" key="3">
    <source>
        <dbReference type="ARBA" id="ARBA00022553"/>
    </source>
</evidence>
<evidence type="ECO:0000313" key="16">
    <source>
        <dbReference type="EMBL" id="SNS14352.1"/>
    </source>
</evidence>
<keyword evidence="7" id="KW-0902">Two-component regulatory system</keyword>
<dbReference type="Proteomes" id="UP000198284">
    <property type="component" value="Unassembled WGS sequence"/>
</dbReference>
<dbReference type="PANTHER" id="PTHR45339">
    <property type="entry name" value="HYBRID SIGNAL TRANSDUCTION HISTIDINE KINASE J"/>
    <property type="match status" value="1"/>
</dbReference>
<evidence type="ECO:0000256" key="12">
    <source>
        <dbReference type="SAM" id="Coils"/>
    </source>
</evidence>
<sequence length="1042" mass="113937">MFFRDKDAIFVYALIAGISALVFAIDWVTPLGVAVWVFYIVPVVLCMMQPYARLPFIVGLIQTVLVIIGLFVSPPGSTSFTVGAVNRLFGVTSIFIVAALVRSVIIERLRAAHLLWLEQGRTEVTRSLMGEDDIDTLGANLMRSAAHYLDAQVGMLHVADGNRLMPAAGYALDPLPDAGQALRIGQGLAGQAARETDVQVVGDLPPGYLRISSGTGAAQPQALLLAPLRAEGRVVGVLELGFARGAAQLEREKALLGLVSDKIGVALRSAQYRNNLRQLLAETQRQSEQLQSQQEELRVTNEELQEQGRALQESQSQLEIQQSELEQSNVQLEERTQMLEQQKQDLLTAQARLEANAIELERANRYKSEFLANMSHELRTPLNSSLILSQMLADNKPGNLNDDQVRYARTIHSANQDLLALINDILDLSKIEAGQIDIQPEPVSVASVLDQLRQIFEPVARQKRLAFRAEAASDVPRNIVTDSQRLQQVLKNLLSNAFKFTEHGEVALQVSLLPSGRLNFAVRDTGIGIPAHQQEVIFEAFRQADGSTSRTYGGTGLGLSISRQLARLLGGGIRVESSTGLGSTFSLEIPAQLDPAIIQLPATLAPLPAPAPAPVPAPAPAMAFAAASSATQLAPAPAASPVMDDRAERRHERLILVVEDDLNFADVLCDLAHEMGFDCLHALNGNEAVRLARESRPDAILLDVGLPDQSGLSVLEKLKRDPATRHLPVHVISAGDYAQSALELGAVGYALKPVARDELVDAIGKLEQRLQSRVRHLLIVEDNASMRESLAAMLAADDVQITIAGTVAEALQHLSAMTFDCMVMDLVLPDGTGYDLLENIAQSGRHAFPPVIVYTGRLLTREEEQKLRRYSRSIIIKGARSPERLLDEVTLFLHKVESSLPADQQKLLKQARQREAIFENRRILVAEDDVRNVFALSSIFEPLGATLVITRNGREALDRLKQEDGAIDLVLMDLMMPEMDGLTAIREIRKLPAFAKLPVIALTAKAMPDDRRSCLDAGANDYIAKPIDVDQLVSLCRVWMPK</sequence>
<keyword evidence="12" id="KW-0175">Coiled coil</keyword>
<dbReference type="InterPro" id="IPR011006">
    <property type="entry name" value="CheY-like_superfamily"/>
</dbReference>
<dbReference type="RefSeq" id="WP_089397450.1">
    <property type="nucleotide sequence ID" value="NZ_FZOT01000001.1"/>
</dbReference>
<dbReference type="CDD" id="cd17546">
    <property type="entry name" value="REC_hyHK_CKI1_RcsC-like"/>
    <property type="match status" value="1"/>
</dbReference>
<dbReference type="InterPro" id="IPR003018">
    <property type="entry name" value="GAF"/>
</dbReference>
<dbReference type="InterPro" id="IPR036890">
    <property type="entry name" value="HATPase_C_sf"/>
</dbReference>
<dbReference type="Pfam" id="PF00072">
    <property type="entry name" value="Response_reg"/>
    <property type="match status" value="3"/>
</dbReference>
<dbReference type="InterPro" id="IPR003594">
    <property type="entry name" value="HATPase_dom"/>
</dbReference>
<feature type="transmembrane region" description="Helical" evidence="13">
    <location>
        <begin position="54"/>
        <end position="72"/>
    </location>
</feature>
<dbReference type="GO" id="GO:0000155">
    <property type="term" value="F:phosphorelay sensor kinase activity"/>
    <property type="evidence" value="ECO:0007669"/>
    <property type="project" value="InterPro"/>
</dbReference>
<dbReference type="InterPro" id="IPR036097">
    <property type="entry name" value="HisK_dim/P_sf"/>
</dbReference>
<evidence type="ECO:0000256" key="10">
    <source>
        <dbReference type="ARBA" id="ARBA00070152"/>
    </source>
</evidence>
<dbReference type="CDD" id="cd16922">
    <property type="entry name" value="HATPase_EvgS-ArcB-TorS-like"/>
    <property type="match status" value="1"/>
</dbReference>
<dbReference type="CDD" id="cd00082">
    <property type="entry name" value="HisKA"/>
    <property type="match status" value="1"/>
</dbReference>
<dbReference type="PRINTS" id="PR00344">
    <property type="entry name" value="BCTRLSENSOR"/>
</dbReference>
<evidence type="ECO:0000256" key="8">
    <source>
        <dbReference type="ARBA" id="ARBA00023026"/>
    </source>
</evidence>
<keyword evidence="6 16" id="KW-0418">Kinase</keyword>
<evidence type="ECO:0000259" key="14">
    <source>
        <dbReference type="PROSITE" id="PS50109"/>
    </source>
</evidence>
<dbReference type="InterPro" id="IPR029016">
    <property type="entry name" value="GAF-like_dom_sf"/>
</dbReference>
<evidence type="ECO:0000256" key="6">
    <source>
        <dbReference type="ARBA" id="ARBA00022777"/>
    </source>
</evidence>
<dbReference type="SUPFAM" id="SSF52172">
    <property type="entry name" value="CheY-like"/>
    <property type="match status" value="3"/>
</dbReference>
<dbReference type="PANTHER" id="PTHR45339:SF1">
    <property type="entry name" value="HYBRID SIGNAL TRANSDUCTION HISTIDINE KINASE J"/>
    <property type="match status" value="1"/>
</dbReference>
<dbReference type="SUPFAM" id="SSF55781">
    <property type="entry name" value="GAF domain-like"/>
    <property type="match status" value="1"/>
</dbReference>
<dbReference type="Gene3D" id="3.30.565.10">
    <property type="entry name" value="Histidine kinase-like ATPase, C-terminal domain"/>
    <property type="match status" value="1"/>
</dbReference>
<dbReference type="SMART" id="SM00387">
    <property type="entry name" value="HATPase_c"/>
    <property type="match status" value="1"/>
</dbReference>
<dbReference type="Pfam" id="PF02518">
    <property type="entry name" value="HATPase_c"/>
    <property type="match status" value="1"/>
</dbReference>
<evidence type="ECO:0000256" key="1">
    <source>
        <dbReference type="ARBA" id="ARBA00000085"/>
    </source>
</evidence>
<dbReference type="Pfam" id="PF00512">
    <property type="entry name" value="HisKA"/>
    <property type="match status" value="1"/>
</dbReference>
<keyword evidence="13" id="KW-1133">Transmembrane helix</keyword>
<evidence type="ECO:0000313" key="17">
    <source>
        <dbReference type="Proteomes" id="UP000198284"/>
    </source>
</evidence>
<evidence type="ECO:0000256" key="2">
    <source>
        <dbReference type="ARBA" id="ARBA00012438"/>
    </source>
</evidence>
<keyword evidence="8" id="KW-0843">Virulence</keyword>
<feature type="domain" description="Response regulatory" evidence="15">
    <location>
        <begin position="922"/>
        <end position="1040"/>
    </location>
</feature>
<dbReference type="FunFam" id="3.30.565.10:FF:000010">
    <property type="entry name" value="Sensor histidine kinase RcsC"/>
    <property type="match status" value="1"/>
</dbReference>
<dbReference type="OrthoDB" id="9796305at2"/>
<dbReference type="SUPFAM" id="SSF55874">
    <property type="entry name" value="ATPase domain of HSP90 chaperone/DNA topoisomerase II/histidine kinase"/>
    <property type="match status" value="1"/>
</dbReference>
<keyword evidence="4" id="KW-0808">Transferase</keyword>
<evidence type="ECO:0000256" key="13">
    <source>
        <dbReference type="SAM" id="Phobius"/>
    </source>
</evidence>
<dbReference type="SMART" id="SM00448">
    <property type="entry name" value="REC"/>
    <property type="match status" value="3"/>
</dbReference>
<dbReference type="PROSITE" id="PS50109">
    <property type="entry name" value="HIS_KIN"/>
    <property type="match status" value="1"/>
</dbReference>
<comment type="catalytic activity">
    <reaction evidence="1">
        <text>ATP + protein L-histidine = ADP + protein N-phospho-L-histidine.</text>
        <dbReference type="EC" id="2.7.13.3"/>
    </reaction>
</comment>
<dbReference type="InterPro" id="IPR005467">
    <property type="entry name" value="His_kinase_dom"/>
</dbReference>
<feature type="coiled-coil region" evidence="12">
    <location>
        <begin position="269"/>
        <end position="363"/>
    </location>
</feature>
<feature type="modified residue" description="4-aspartylphosphate" evidence="11">
    <location>
        <position position="703"/>
    </location>
</feature>
<evidence type="ECO:0000256" key="11">
    <source>
        <dbReference type="PROSITE-ProRule" id="PRU00169"/>
    </source>
</evidence>
<dbReference type="CDD" id="cd00156">
    <property type="entry name" value="REC"/>
    <property type="match status" value="1"/>
</dbReference>
<keyword evidence="17" id="KW-1185">Reference proteome</keyword>
<evidence type="ECO:0000256" key="9">
    <source>
        <dbReference type="ARBA" id="ARBA00058004"/>
    </source>
</evidence>
<dbReference type="InterPro" id="IPR003661">
    <property type="entry name" value="HisK_dim/P_dom"/>
</dbReference>
<reference evidence="16 17" key="1">
    <citation type="submission" date="2017-06" db="EMBL/GenBank/DDBJ databases">
        <authorList>
            <person name="Kim H.J."/>
            <person name="Triplett B.A."/>
        </authorList>
    </citation>
    <scope>NUCLEOTIDE SEQUENCE [LARGE SCALE GENOMIC DNA]</scope>
    <source>
        <strain evidence="16 17">U15</strain>
    </source>
</reference>
<dbReference type="AlphaFoldDB" id="A0A239C380"/>
<dbReference type="PROSITE" id="PS50110">
    <property type="entry name" value="RESPONSE_REGULATORY"/>
    <property type="match status" value="3"/>
</dbReference>
<dbReference type="Gene3D" id="1.10.287.130">
    <property type="match status" value="1"/>
</dbReference>
<feature type="domain" description="Response regulatory" evidence="15">
    <location>
        <begin position="654"/>
        <end position="767"/>
    </location>
</feature>
<dbReference type="EMBL" id="FZOT01000001">
    <property type="protein sequence ID" value="SNS14352.1"/>
    <property type="molecule type" value="Genomic_DNA"/>
</dbReference>
<organism evidence="16 17">
    <name type="scientific">Noviherbaspirillum humi</name>
    <dbReference type="NCBI Taxonomy" id="1688639"/>
    <lineage>
        <taxon>Bacteria</taxon>
        <taxon>Pseudomonadati</taxon>
        <taxon>Pseudomonadota</taxon>
        <taxon>Betaproteobacteria</taxon>
        <taxon>Burkholderiales</taxon>
        <taxon>Oxalobacteraceae</taxon>
        <taxon>Noviherbaspirillum</taxon>
    </lineage>
</organism>
<feature type="modified residue" description="4-aspartylphosphate" evidence="11">
    <location>
        <position position="973"/>
    </location>
</feature>
<evidence type="ECO:0000256" key="7">
    <source>
        <dbReference type="ARBA" id="ARBA00023012"/>
    </source>
</evidence>
<evidence type="ECO:0000256" key="5">
    <source>
        <dbReference type="ARBA" id="ARBA00022729"/>
    </source>
</evidence>
<feature type="domain" description="Histidine kinase" evidence="14">
    <location>
        <begin position="373"/>
        <end position="593"/>
    </location>
</feature>
<dbReference type="EC" id="2.7.13.3" evidence="2"/>
<comment type="function">
    <text evidence="9">Member of the two-component regulatory system BvgS/BvgA. Phosphorylates BvgA via a four-step phosphorelay in response to environmental signals.</text>
</comment>
<accession>A0A239C380</accession>
<keyword evidence="13" id="KW-0812">Transmembrane</keyword>
<feature type="transmembrane region" description="Helical" evidence="13">
    <location>
        <begin position="84"/>
        <end position="105"/>
    </location>
</feature>
<keyword evidence="3 11" id="KW-0597">Phosphoprotein</keyword>
<dbReference type="Gene3D" id="3.40.50.2300">
    <property type="match status" value="3"/>
</dbReference>
<feature type="modified residue" description="4-aspartylphosphate" evidence="11">
    <location>
        <position position="825"/>
    </location>
</feature>